<keyword evidence="5" id="KW-1185">Reference proteome</keyword>
<dbReference type="Proteomes" id="UP001190700">
    <property type="component" value="Unassembled WGS sequence"/>
</dbReference>
<dbReference type="InterPro" id="IPR012677">
    <property type="entry name" value="Nucleotide-bd_a/b_plait_sf"/>
</dbReference>
<proteinExistence type="predicted"/>
<protein>
    <recommendedName>
        <fullName evidence="3">RRM domain-containing protein</fullName>
    </recommendedName>
</protein>
<dbReference type="AlphaFoldDB" id="A0AAE0G7B2"/>
<keyword evidence="2" id="KW-0175">Coiled coil</keyword>
<organism evidence="4 5">
    <name type="scientific">Cymbomonas tetramitiformis</name>
    <dbReference type="NCBI Taxonomy" id="36881"/>
    <lineage>
        <taxon>Eukaryota</taxon>
        <taxon>Viridiplantae</taxon>
        <taxon>Chlorophyta</taxon>
        <taxon>Pyramimonadophyceae</taxon>
        <taxon>Pyramimonadales</taxon>
        <taxon>Pyramimonadaceae</taxon>
        <taxon>Cymbomonas</taxon>
    </lineage>
</organism>
<dbReference type="PROSITE" id="PS50102">
    <property type="entry name" value="RRM"/>
    <property type="match status" value="1"/>
</dbReference>
<dbReference type="PANTHER" id="PTHR32343">
    <property type="entry name" value="SERINE/ARGININE-RICH SPLICING FACTOR"/>
    <property type="match status" value="1"/>
</dbReference>
<dbReference type="Gene3D" id="3.30.70.330">
    <property type="match status" value="1"/>
</dbReference>
<reference evidence="4 5" key="1">
    <citation type="journal article" date="2015" name="Genome Biol. Evol.">
        <title>Comparative Genomics of a Bacterivorous Green Alga Reveals Evolutionary Causalities and Consequences of Phago-Mixotrophic Mode of Nutrition.</title>
        <authorList>
            <person name="Burns J.A."/>
            <person name="Paasch A."/>
            <person name="Narechania A."/>
            <person name="Kim E."/>
        </authorList>
    </citation>
    <scope>NUCLEOTIDE SEQUENCE [LARGE SCALE GENOMIC DNA]</scope>
    <source>
        <strain evidence="4 5">PLY_AMNH</strain>
    </source>
</reference>
<feature type="domain" description="RRM" evidence="3">
    <location>
        <begin position="2"/>
        <end position="75"/>
    </location>
</feature>
<evidence type="ECO:0000256" key="1">
    <source>
        <dbReference type="PROSITE-ProRule" id="PRU00176"/>
    </source>
</evidence>
<dbReference type="InterPro" id="IPR000504">
    <property type="entry name" value="RRM_dom"/>
</dbReference>
<comment type="caution">
    <text evidence="4">The sequence shown here is derived from an EMBL/GenBank/DDBJ whole genome shotgun (WGS) entry which is preliminary data.</text>
</comment>
<dbReference type="PANTHER" id="PTHR32343:SF10">
    <property type="entry name" value="RNA-BINDING REGION RNP-1 DOMAIN-CONTAINING PROTEIN"/>
    <property type="match status" value="1"/>
</dbReference>
<accession>A0AAE0G7B2</accession>
<name>A0AAE0G7B2_9CHLO</name>
<feature type="coiled-coil region" evidence="2">
    <location>
        <begin position="137"/>
        <end position="164"/>
    </location>
</feature>
<dbReference type="Pfam" id="PF00076">
    <property type="entry name" value="RRM_1"/>
    <property type="match status" value="1"/>
</dbReference>
<gene>
    <name evidence="4" type="ORF">CYMTET_19079</name>
</gene>
<sequence>MASVSVTNLSKKAIEDDLRNFFSFTGEVSAISIKEGEDCNSAEVTFVDDKSLETALLLTGAMFHDREVTITASGEVPAGNAKAPTKSAQDMVTSMLAKGYTLTADALTKAKAYDEKHKITATALEKAKELDEKYGVSEKAKAAAKAAEDKFKEVDEQYKVKERANSAIAEGSKQINAAAGKAMENPTVAQGVNFLKSGMASLTTKATELKDETLAKASK</sequence>
<dbReference type="InterPro" id="IPR035979">
    <property type="entry name" value="RBD_domain_sf"/>
</dbReference>
<dbReference type="GO" id="GO:0003723">
    <property type="term" value="F:RNA binding"/>
    <property type="evidence" value="ECO:0007669"/>
    <property type="project" value="UniProtKB-UniRule"/>
</dbReference>
<dbReference type="EMBL" id="LGRX02008864">
    <property type="protein sequence ID" value="KAK3272640.1"/>
    <property type="molecule type" value="Genomic_DNA"/>
</dbReference>
<dbReference type="SUPFAM" id="SSF54928">
    <property type="entry name" value="RNA-binding domain, RBD"/>
    <property type="match status" value="1"/>
</dbReference>
<evidence type="ECO:0000313" key="5">
    <source>
        <dbReference type="Proteomes" id="UP001190700"/>
    </source>
</evidence>
<dbReference type="SMART" id="SM00360">
    <property type="entry name" value="RRM"/>
    <property type="match status" value="1"/>
</dbReference>
<evidence type="ECO:0000256" key="2">
    <source>
        <dbReference type="SAM" id="Coils"/>
    </source>
</evidence>
<evidence type="ECO:0000313" key="4">
    <source>
        <dbReference type="EMBL" id="KAK3272640.1"/>
    </source>
</evidence>
<evidence type="ECO:0000259" key="3">
    <source>
        <dbReference type="PROSITE" id="PS50102"/>
    </source>
</evidence>
<keyword evidence="1" id="KW-0694">RNA-binding</keyword>